<accession>A0ABD0V3G7</accession>
<feature type="compositionally biased region" description="Basic and acidic residues" evidence="2">
    <location>
        <begin position="37"/>
        <end position="58"/>
    </location>
</feature>
<feature type="domain" description="DUF547" evidence="3">
    <location>
        <begin position="373"/>
        <end position="501"/>
    </location>
</feature>
<dbReference type="EMBL" id="JANQDX010000010">
    <property type="protein sequence ID" value="KAL0917122.1"/>
    <property type="molecule type" value="Genomic_DNA"/>
</dbReference>
<sequence length="585" mass="66116">MLLINKAGYRGRIRCKEGEEEMNTRMRTAVQAMKATPKHDKEMENEKKNEAAGGSKLKETAKCLSRRERKIALQQDVDKLRKKLRCEENVHRALKRAFTRPLGALPRLPPYLPSYTLELLAEVAVLEEEVVRLEEQVVNFRQGLYQEAIYISSSKRSSENGLDSCYDQLSLTAKNPELHKAQSRLTGNNASSISSKSPSKRWSLDGNQPFPSNCVMKWNRLPKKPNSSLAEEPRGKENQLNANSAKTCNQSPLKKVQSLSMLDSKPKNQVADEEIKIASFQKASDKMACKETSGPNKLSEEILRCLLSIFSRISLPKNRMGVESEFSPSISGSSDGLEIEGSLDPYGICLEFGRRDLGPYQHLHKLESVDVSVLTHQQKLAFWINIYNSCMMNAFLDNGIPTTPQMVVEQMLKAMVNVGGHLLSAMNIEHFILRLPYYSKHITLEGLRSDEKTTRTMFRLDWPEPLVTFALSCGSWSSPTVRVYTASHVQQQLEEAKRDYLQAAVGISKPNRLAIPKLLDWYLLDFAKDIESLMDWICIQLPTELRNVAIECLGMSRFVIPQPVQLCFMQISTLLFVCCGSFAEN</sequence>
<evidence type="ECO:0000256" key="2">
    <source>
        <dbReference type="SAM" id="MobiDB-lite"/>
    </source>
</evidence>
<dbReference type="Pfam" id="PF14389">
    <property type="entry name" value="Lzipper-MIP1"/>
    <property type="match status" value="1"/>
</dbReference>
<protein>
    <recommendedName>
        <fullName evidence="7">Ternary complex factor MIP1 leucine-zipper domain-containing protein</fullName>
    </recommendedName>
</protein>
<proteinExistence type="predicted"/>
<evidence type="ECO:0000313" key="5">
    <source>
        <dbReference type="EMBL" id="KAL0917122.1"/>
    </source>
</evidence>
<evidence type="ECO:0008006" key="7">
    <source>
        <dbReference type="Google" id="ProtNLM"/>
    </source>
</evidence>
<dbReference type="InterPro" id="IPR025757">
    <property type="entry name" value="MIP1_Leuzipper"/>
</dbReference>
<dbReference type="PANTHER" id="PTHR46248:SF9">
    <property type="entry name" value="EXPRESSED PROTEIN"/>
    <property type="match status" value="1"/>
</dbReference>
<reference evidence="5 6" key="1">
    <citation type="journal article" date="2024" name="Plant Biotechnol. J.">
        <title>Dendrobium thyrsiflorum genome and its molecular insights into genes involved in important horticultural traits.</title>
        <authorList>
            <person name="Chen B."/>
            <person name="Wang J.Y."/>
            <person name="Zheng P.J."/>
            <person name="Li K.L."/>
            <person name="Liang Y.M."/>
            <person name="Chen X.F."/>
            <person name="Zhang C."/>
            <person name="Zhao X."/>
            <person name="He X."/>
            <person name="Zhang G.Q."/>
            <person name="Liu Z.J."/>
            <person name="Xu Q."/>
        </authorList>
    </citation>
    <scope>NUCLEOTIDE SEQUENCE [LARGE SCALE GENOMIC DNA]</scope>
    <source>
        <strain evidence="5">GZMU011</strain>
    </source>
</reference>
<feature type="region of interest" description="Disordered" evidence="2">
    <location>
        <begin position="181"/>
        <end position="245"/>
    </location>
</feature>
<dbReference type="PANTHER" id="PTHR46248">
    <property type="entry name" value="EXPRESSED PROTEIN"/>
    <property type="match status" value="1"/>
</dbReference>
<dbReference type="AlphaFoldDB" id="A0ABD0V3G7"/>
<evidence type="ECO:0000313" key="6">
    <source>
        <dbReference type="Proteomes" id="UP001552299"/>
    </source>
</evidence>
<dbReference type="Proteomes" id="UP001552299">
    <property type="component" value="Unassembled WGS sequence"/>
</dbReference>
<dbReference type="Pfam" id="PF04784">
    <property type="entry name" value="DUF547"/>
    <property type="match status" value="1"/>
</dbReference>
<gene>
    <name evidence="5" type="ORF">M5K25_012169</name>
</gene>
<comment type="caution">
    <text evidence="5">The sequence shown here is derived from an EMBL/GenBank/DDBJ whole genome shotgun (WGS) entry which is preliminary data.</text>
</comment>
<keyword evidence="6" id="KW-1185">Reference proteome</keyword>
<keyword evidence="1" id="KW-0175">Coiled coil</keyword>
<dbReference type="InterPro" id="IPR006869">
    <property type="entry name" value="DUF547"/>
</dbReference>
<feature type="coiled-coil region" evidence="1">
    <location>
        <begin position="70"/>
        <end position="143"/>
    </location>
</feature>
<evidence type="ECO:0000256" key="1">
    <source>
        <dbReference type="SAM" id="Coils"/>
    </source>
</evidence>
<organism evidence="5 6">
    <name type="scientific">Dendrobium thyrsiflorum</name>
    <name type="common">Pinecone-like raceme dendrobium</name>
    <name type="synonym">Orchid</name>
    <dbReference type="NCBI Taxonomy" id="117978"/>
    <lineage>
        <taxon>Eukaryota</taxon>
        <taxon>Viridiplantae</taxon>
        <taxon>Streptophyta</taxon>
        <taxon>Embryophyta</taxon>
        <taxon>Tracheophyta</taxon>
        <taxon>Spermatophyta</taxon>
        <taxon>Magnoliopsida</taxon>
        <taxon>Liliopsida</taxon>
        <taxon>Asparagales</taxon>
        <taxon>Orchidaceae</taxon>
        <taxon>Epidendroideae</taxon>
        <taxon>Malaxideae</taxon>
        <taxon>Dendrobiinae</taxon>
        <taxon>Dendrobium</taxon>
    </lineage>
</organism>
<evidence type="ECO:0000259" key="3">
    <source>
        <dbReference type="Pfam" id="PF04784"/>
    </source>
</evidence>
<feature type="compositionally biased region" description="Low complexity" evidence="2">
    <location>
        <begin position="191"/>
        <end position="201"/>
    </location>
</feature>
<name>A0ABD0V3G7_DENTH</name>
<feature type="domain" description="Ternary complex factor MIP1 leucine-zipper" evidence="4">
    <location>
        <begin position="66"/>
        <end position="147"/>
    </location>
</feature>
<feature type="region of interest" description="Disordered" evidence="2">
    <location>
        <begin position="34"/>
        <end position="58"/>
    </location>
</feature>
<evidence type="ECO:0000259" key="4">
    <source>
        <dbReference type="Pfam" id="PF14389"/>
    </source>
</evidence>